<evidence type="ECO:0000256" key="1">
    <source>
        <dbReference type="SAM" id="MobiDB-lite"/>
    </source>
</evidence>
<evidence type="ECO:0000313" key="4">
    <source>
        <dbReference type="Proteomes" id="UP000541610"/>
    </source>
</evidence>
<evidence type="ECO:0000313" key="2">
    <source>
        <dbReference type="EMBL" id="KAF4685617.1"/>
    </source>
</evidence>
<accession>A0A7J6RDZ5</accession>
<evidence type="ECO:0000313" key="3">
    <source>
        <dbReference type="EMBL" id="KAF4718602.1"/>
    </source>
</evidence>
<dbReference type="Proteomes" id="UP000574390">
    <property type="component" value="Unassembled WGS sequence"/>
</dbReference>
<feature type="compositionally biased region" description="Acidic residues" evidence="1">
    <location>
        <begin position="137"/>
        <end position="148"/>
    </location>
</feature>
<feature type="region of interest" description="Disordered" evidence="1">
    <location>
        <begin position="1"/>
        <end position="49"/>
    </location>
</feature>
<dbReference type="EMBL" id="JABANP010000256">
    <property type="protein sequence ID" value="KAF4685617.1"/>
    <property type="molecule type" value="Genomic_DNA"/>
</dbReference>
<reference evidence="4 5" key="1">
    <citation type="submission" date="2020-04" db="EMBL/GenBank/DDBJ databases">
        <title>Perkinsus olseni comparative genomics.</title>
        <authorList>
            <person name="Bogema D.R."/>
        </authorList>
    </citation>
    <scope>NUCLEOTIDE SEQUENCE [LARGE SCALE GENOMIC DNA]</scope>
    <source>
        <strain evidence="2">00978-12</strain>
        <strain evidence="3">ATCC PRA-205</strain>
    </source>
</reference>
<proteinExistence type="predicted"/>
<feature type="region of interest" description="Disordered" evidence="1">
    <location>
        <begin position="78"/>
        <end position="165"/>
    </location>
</feature>
<dbReference type="OrthoDB" id="432768at2759"/>
<evidence type="ECO:0000313" key="5">
    <source>
        <dbReference type="Proteomes" id="UP000574390"/>
    </source>
</evidence>
<feature type="compositionally biased region" description="Polar residues" evidence="1">
    <location>
        <begin position="78"/>
        <end position="104"/>
    </location>
</feature>
<dbReference type="Proteomes" id="UP000541610">
    <property type="component" value="Unassembled WGS sequence"/>
</dbReference>
<gene>
    <name evidence="2" type="ORF">FOZ60_006347</name>
    <name evidence="3" type="ORF">FOZ62_008302</name>
</gene>
<sequence length="173" mass="18494">MSDSKESLSRSEDGRALQTNAQNVPPLNVPPCGTADSQQPLRLPSQSTAFQAAARTRAFSAGSRSEDVDSLVYSNVSSTTYRLRTDGNDNSSRCASAYSRTSADSLRVHPALSPSPPTSPINDVATPKEADHTMSCDYDDGEEEEDGGDSTMKCRSMSGSSQKRTTKCNCVVM</sequence>
<organism evidence="3 5">
    <name type="scientific">Perkinsus olseni</name>
    <name type="common">Perkinsus atlanticus</name>
    <dbReference type="NCBI Taxonomy" id="32597"/>
    <lineage>
        <taxon>Eukaryota</taxon>
        <taxon>Sar</taxon>
        <taxon>Alveolata</taxon>
        <taxon>Perkinsozoa</taxon>
        <taxon>Perkinsea</taxon>
        <taxon>Perkinsida</taxon>
        <taxon>Perkinsidae</taxon>
        <taxon>Perkinsus</taxon>
    </lineage>
</organism>
<feature type="compositionally biased region" description="Basic and acidic residues" evidence="1">
    <location>
        <begin position="1"/>
        <end position="15"/>
    </location>
</feature>
<dbReference type="AlphaFoldDB" id="A0A7J6RDZ5"/>
<name>A0A7J6RDZ5_PEROL</name>
<comment type="caution">
    <text evidence="3">The sequence shown here is derived from an EMBL/GenBank/DDBJ whole genome shotgun (WGS) entry which is preliminary data.</text>
</comment>
<dbReference type="EMBL" id="JABANM010023022">
    <property type="protein sequence ID" value="KAF4718602.1"/>
    <property type="molecule type" value="Genomic_DNA"/>
</dbReference>
<protein>
    <submittedName>
        <fullName evidence="3">Uncharacterized protein</fullName>
    </submittedName>
</protein>